<accession>A0A2R8FDI6</accession>
<evidence type="ECO:0000313" key="1">
    <source>
        <dbReference type="EMBL" id="SPN79062.1"/>
    </source>
</evidence>
<dbReference type="EMBL" id="LT994651">
    <property type="protein sequence ID" value="SPN79062.1"/>
    <property type="molecule type" value="Genomic_DNA"/>
</dbReference>
<sequence>MGIYYTTRFFPNGKSNPEEAIDIAHTNQIIDAKDRKRGYVLKEELLRYYGTKVTPDMIGPNSCLVEYVWTTLDPDDMEESERMCLPVK</sequence>
<organism evidence="1">
    <name type="scientific">Brazilian cedratvirus IHUMI</name>
    <dbReference type="NCBI Taxonomy" id="2126980"/>
    <lineage>
        <taxon>Viruses</taxon>
        <taxon>Pithoviruses</taxon>
        <taxon>Orthocedratvirinae</taxon>
        <taxon>Alphacedratvirus</taxon>
        <taxon>Alphacedratvirus brasiliense</taxon>
    </lineage>
</organism>
<keyword evidence="2" id="KW-1185">Reference proteome</keyword>
<reference evidence="1" key="1">
    <citation type="submission" date="2018-03" db="EMBL/GenBank/DDBJ databases">
        <authorList>
            <consortium name="Urmite Genomes"/>
        </authorList>
    </citation>
    <scope>NUCLEOTIDE SEQUENCE [LARGE SCALE GENOMIC DNA]</scope>
    <source>
        <strain evidence="1">IHUMI-27.7</strain>
    </source>
</reference>
<evidence type="ECO:0000313" key="2">
    <source>
        <dbReference type="Proteomes" id="UP000273054"/>
    </source>
</evidence>
<dbReference type="Proteomes" id="UP000273054">
    <property type="component" value="Segment"/>
</dbReference>
<name>A0A2R8FDI6_9VIRU</name>
<gene>
    <name evidence="1" type="ORF">BRZCDTV_137</name>
</gene>
<proteinExistence type="predicted"/>
<protein>
    <submittedName>
        <fullName evidence="1">Uncharacterized protein</fullName>
    </submittedName>
</protein>